<dbReference type="SUPFAM" id="SSF50341">
    <property type="entry name" value="CheW-like"/>
    <property type="match status" value="1"/>
</dbReference>
<dbReference type="GO" id="GO:0006935">
    <property type="term" value="P:chemotaxis"/>
    <property type="evidence" value="ECO:0007669"/>
    <property type="project" value="InterPro"/>
</dbReference>
<dbReference type="OrthoDB" id="3291462at2"/>
<reference evidence="3" key="1">
    <citation type="submission" date="2017-04" db="EMBL/GenBank/DDBJ databases">
        <authorList>
            <person name="Varghese N."/>
            <person name="Submissions S."/>
        </authorList>
    </citation>
    <scope>NUCLEOTIDE SEQUENCE [LARGE SCALE GENOMIC DNA]</scope>
    <source>
        <strain evidence="3">USBA 82</strain>
    </source>
</reference>
<dbReference type="RefSeq" id="WP_085544895.1">
    <property type="nucleotide sequence ID" value="NZ_FXBB01000020.1"/>
</dbReference>
<dbReference type="EMBL" id="FXBB01000020">
    <property type="protein sequence ID" value="SMG35236.1"/>
    <property type="molecule type" value="Genomic_DNA"/>
</dbReference>
<dbReference type="Pfam" id="PF01584">
    <property type="entry name" value="CheW"/>
    <property type="match status" value="1"/>
</dbReference>
<dbReference type="InterPro" id="IPR036061">
    <property type="entry name" value="CheW-like_dom_sf"/>
</dbReference>
<dbReference type="Gene3D" id="2.40.50.180">
    <property type="entry name" value="CheA-289, Domain 4"/>
    <property type="match status" value="1"/>
</dbReference>
<dbReference type="AlphaFoldDB" id="A0A1X7K3Q7"/>
<dbReference type="Proteomes" id="UP000193355">
    <property type="component" value="Unassembled WGS sequence"/>
</dbReference>
<proteinExistence type="predicted"/>
<dbReference type="GO" id="GO:0007165">
    <property type="term" value="P:signal transduction"/>
    <property type="evidence" value="ECO:0007669"/>
    <property type="project" value="InterPro"/>
</dbReference>
<evidence type="ECO:0000259" key="1">
    <source>
        <dbReference type="PROSITE" id="PS50851"/>
    </source>
</evidence>
<protein>
    <submittedName>
        <fullName evidence="2">CheW-like domain-containing protein</fullName>
    </submittedName>
</protein>
<dbReference type="Gene3D" id="2.30.30.40">
    <property type="entry name" value="SH3 Domains"/>
    <property type="match status" value="1"/>
</dbReference>
<organism evidence="2 3">
    <name type="scientific">Dethiosulfovibrio salsuginis</name>
    <dbReference type="NCBI Taxonomy" id="561720"/>
    <lineage>
        <taxon>Bacteria</taxon>
        <taxon>Thermotogati</taxon>
        <taxon>Synergistota</taxon>
        <taxon>Synergistia</taxon>
        <taxon>Synergistales</taxon>
        <taxon>Dethiosulfovibrionaceae</taxon>
        <taxon>Dethiosulfovibrio</taxon>
    </lineage>
</organism>
<name>A0A1X7K3Q7_9BACT</name>
<feature type="domain" description="CheW-like" evidence="1">
    <location>
        <begin position="1"/>
        <end position="135"/>
    </location>
</feature>
<evidence type="ECO:0000313" key="2">
    <source>
        <dbReference type="EMBL" id="SMG35236.1"/>
    </source>
</evidence>
<keyword evidence="3" id="KW-1185">Reference proteome</keyword>
<dbReference type="PROSITE" id="PS50851">
    <property type="entry name" value="CHEW"/>
    <property type="match status" value="1"/>
</dbReference>
<sequence length="141" mass="15795">MDSYLIFYVGSRTLALPVKEVDRIVPSVAMTPLNEPHPIVAGIIDVEGRGVLLYDLRPVYGEELSPLKLEHRFILITWQDRPRALWVDGIRDVTQLSTDPVNLPGSSKKASMVFQNDRTAISTTSSEEIMEMAERCGLELP</sequence>
<gene>
    <name evidence="2" type="ORF">SAMN06275492_12034</name>
</gene>
<accession>A0A1X7K3Q7</accession>
<evidence type="ECO:0000313" key="3">
    <source>
        <dbReference type="Proteomes" id="UP000193355"/>
    </source>
</evidence>
<dbReference type="STRING" id="561720.SAMN06275492_12034"/>
<dbReference type="InterPro" id="IPR002545">
    <property type="entry name" value="CheW-lke_dom"/>
</dbReference>